<dbReference type="Pfam" id="PF23639">
    <property type="entry name" value="DUF7146"/>
    <property type="match status" value="1"/>
</dbReference>
<keyword evidence="4" id="KW-1185">Reference proteome</keyword>
<feature type="domain" description="Toprim" evidence="1">
    <location>
        <begin position="250"/>
        <end position="341"/>
    </location>
</feature>
<dbReference type="STRING" id="1231623.Tasa_022_026"/>
<dbReference type="CDD" id="cd01029">
    <property type="entry name" value="TOPRIM_primases"/>
    <property type="match status" value="1"/>
</dbReference>
<protein>
    <submittedName>
        <fullName evidence="3">Uncharacterized protein</fullName>
    </submittedName>
</protein>
<evidence type="ECO:0000259" key="1">
    <source>
        <dbReference type="Pfam" id="PF13362"/>
    </source>
</evidence>
<organism evidence="3 4">
    <name type="scientific">Tanticharoenia sakaeratensis NBRC 103193</name>
    <dbReference type="NCBI Taxonomy" id="1231623"/>
    <lineage>
        <taxon>Bacteria</taxon>
        <taxon>Pseudomonadati</taxon>
        <taxon>Pseudomonadota</taxon>
        <taxon>Alphaproteobacteria</taxon>
        <taxon>Acetobacterales</taxon>
        <taxon>Acetobacteraceae</taxon>
        <taxon>Tanticharoenia</taxon>
    </lineage>
</organism>
<evidence type="ECO:0000313" key="3">
    <source>
        <dbReference type="EMBL" id="GAN54527.1"/>
    </source>
</evidence>
<dbReference type="InterPro" id="IPR034154">
    <property type="entry name" value="TOPRIM_DnaG/twinkle"/>
</dbReference>
<proteinExistence type="predicted"/>
<evidence type="ECO:0000313" key="4">
    <source>
        <dbReference type="Proteomes" id="UP000032679"/>
    </source>
</evidence>
<comment type="caution">
    <text evidence="3">The sequence shown here is derived from an EMBL/GenBank/DDBJ whole genome shotgun (WGS) entry which is preliminary data.</text>
</comment>
<dbReference type="Pfam" id="PF13362">
    <property type="entry name" value="Toprim_3"/>
    <property type="match status" value="1"/>
</dbReference>
<dbReference type="Proteomes" id="UP000032679">
    <property type="component" value="Unassembled WGS sequence"/>
</dbReference>
<reference evidence="3 4" key="1">
    <citation type="submission" date="2012-10" db="EMBL/GenBank/DDBJ databases">
        <title>Genome sequencing of Tanticharoenia sakaeratensis NBRC 103193.</title>
        <authorList>
            <person name="Azuma Y."/>
            <person name="Hadano H."/>
            <person name="Hirakawa H."/>
            <person name="Matsushita K."/>
        </authorList>
    </citation>
    <scope>NUCLEOTIDE SEQUENCE [LARGE SCALE GENOMIC DNA]</scope>
    <source>
        <strain evidence="3 4">NBRC 103193</strain>
    </source>
</reference>
<sequence length="344" mass="36766">MRHDAATIARMLAERAPSLVRELLPNGRKHGAEWRCGSLAGERGQSLAVHLGGARSGVWADFSSAERGDALDLVAAVLYGGDRRKALVWARQWLGLGNGDVGPVVRRSAPMGRTSEVDTDAQARRAAARKVWFAGEPLRMGSPAAAYLAGRGIDLLELGRVPGSLRFHTGLWNGESQRHWPAMLAGICAPDGAMVAMHRTWLAPTPSGGWSKAPLRDAKMTLGSYAGGCIRLWRGASGKPLAFAPEGETAVLAEGIETALSIAISCPEHRVLCAVSLANMARVVLPAAIRTVIVAADNDEGNASARRALDVACQWFLSQGRDVRLAMPDRKDADWNDILQEMDA</sequence>
<dbReference type="EMBL" id="BALE01000022">
    <property type="protein sequence ID" value="GAN54527.1"/>
    <property type="molecule type" value="Genomic_DNA"/>
</dbReference>
<dbReference type="InterPro" id="IPR055570">
    <property type="entry name" value="DUF7146"/>
</dbReference>
<feature type="domain" description="DUF7146" evidence="2">
    <location>
        <begin position="123"/>
        <end position="232"/>
    </location>
</feature>
<dbReference type="AlphaFoldDB" id="A0A0D6MLI3"/>
<dbReference type="RefSeq" id="WP_373277142.1">
    <property type="nucleotide sequence ID" value="NZ_BALE01000022.1"/>
</dbReference>
<gene>
    <name evidence="3" type="ORF">Tasa_022_026</name>
</gene>
<name>A0A0D6MLI3_9PROT</name>
<accession>A0A0D6MLI3</accession>
<dbReference type="InterPro" id="IPR006171">
    <property type="entry name" value="TOPRIM_dom"/>
</dbReference>
<evidence type="ECO:0000259" key="2">
    <source>
        <dbReference type="Pfam" id="PF23639"/>
    </source>
</evidence>